<dbReference type="SUPFAM" id="SSF52540">
    <property type="entry name" value="P-loop containing nucleoside triphosphate hydrolases"/>
    <property type="match status" value="2"/>
</dbReference>
<evidence type="ECO:0000256" key="5">
    <source>
        <dbReference type="PROSITE-ProRule" id="PRU00146"/>
    </source>
</evidence>
<feature type="region of interest" description="Disordered" evidence="6">
    <location>
        <begin position="62"/>
        <end position="86"/>
    </location>
</feature>
<evidence type="ECO:0000256" key="6">
    <source>
        <dbReference type="SAM" id="MobiDB-lite"/>
    </source>
</evidence>
<dbReference type="InterPro" id="IPR000330">
    <property type="entry name" value="SNF2_N"/>
</dbReference>
<dbReference type="Gene3D" id="3.40.50.10810">
    <property type="entry name" value="Tandem AAA-ATPase domain"/>
    <property type="match status" value="1"/>
</dbReference>
<feature type="region of interest" description="Disordered" evidence="6">
    <location>
        <begin position="1084"/>
        <end position="1168"/>
    </location>
</feature>
<feature type="domain" description="PHD-type" evidence="7">
    <location>
        <begin position="5"/>
        <end position="52"/>
    </location>
</feature>
<feature type="compositionally biased region" description="Polar residues" evidence="6">
    <location>
        <begin position="1156"/>
        <end position="1165"/>
    </location>
</feature>
<dbReference type="Gene3D" id="3.40.50.300">
    <property type="entry name" value="P-loop containing nucleotide triphosphate hydrolases"/>
    <property type="match status" value="1"/>
</dbReference>
<protein>
    <submittedName>
        <fullName evidence="10">Uncharacterized protein</fullName>
    </submittedName>
</protein>
<feature type="compositionally biased region" description="Basic residues" evidence="6">
    <location>
        <begin position="1140"/>
        <end position="1151"/>
    </location>
</feature>
<dbReference type="Pfam" id="PF00271">
    <property type="entry name" value="Helicase_C"/>
    <property type="match status" value="1"/>
</dbReference>
<dbReference type="Proteomes" id="UP001190700">
    <property type="component" value="Unassembled WGS sequence"/>
</dbReference>
<keyword evidence="11" id="KW-1185">Reference proteome</keyword>
<dbReference type="AlphaFoldDB" id="A0AAE0GY12"/>
<accession>A0AAE0GY12</accession>
<dbReference type="Pfam" id="PF00176">
    <property type="entry name" value="SNF2-rel_dom"/>
    <property type="match status" value="1"/>
</dbReference>
<dbReference type="PROSITE" id="PS51192">
    <property type="entry name" value="HELICASE_ATP_BIND_1"/>
    <property type="match status" value="1"/>
</dbReference>
<evidence type="ECO:0000256" key="4">
    <source>
        <dbReference type="ARBA" id="ARBA00022833"/>
    </source>
</evidence>
<evidence type="ECO:0000259" key="7">
    <source>
        <dbReference type="PROSITE" id="PS50016"/>
    </source>
</evidence>
<dbReference type="PROSITE" id="PS01359">
    <property type="entry name" value="ZF_PHD_1"/>
    <property type="match status" value="1"/>
</dbReference>
<gene>
    <name evidence="10" type="ORF">CYMTET_6147</name>
</gene>
<reference evidence="10 11" key="1">
    <citation type="journal article" date="2015" name="Genome Biol. Evol.">
        <title>Comparative Genomics of a Bacterivorous Green Alga Reveals Evolutionary Causalities and Consequences of Phago-Mixotrophic Mode of Nutrition.</title>
        <authorList>
            <person name="Burns J.A."/>
            <person name="Paasch A."/>
            <person name="Narechania A."/>
            <person name="Kim E."/>
        </authorList>
    </citation>
    <scope>NUCLEOTIDE SEQUENCE [LARGE SCALE GENOMIC DNA]</scope>
    <source>
        <strain evidence="10 11">PLY_AMNH</strain>
    </source>
</reference>
<dbReference type="InterPro" id="IPR014001">
    <property type="entry name" value="Helicase_ATP-bd"/>
</dbReference>
<dbReference type="CDD" id="cd15568">
    <property type="entry name" value="PHD5_NSD"/>
    <property type="match status" value="1"/>
</dbReference>
<keyword evidence="2 5" id="KW-0863">Zinc-finger</keyword>
<dbReference type="EMBL" id="LGRX02001352">
    <property type="protein sequence ID" value="KAK3286290.1"/>
    <property type="molecule type" value="Genomic_DNA"/>
</dbReference>
<feature type="region of interest" description="Disordered" evidence="6">
    <location>
        <begin position="920"/>
        <end position="940"/>
    </location>
</feature>
<feature type="compositionally biased region" description="Acidic residues" evidence="6">
    <location>
        <begin position="1098"/>
        <end position="1133"/>
    </location>
</feature>
<keyword evidence="3" id="KW-0378">Hydrolase</keyword>
<keyword evidence="4" id="KW-0862">Zinc</keyword>
<comment type="caution">
    <text evidence="10">The sequence shown here is derived from an EMBL/GenBank/DDBJ whole genome shotgun (WGS) entry which is preliminary data.</text>
</comment>
<evidence type="ECO:0000313" key="10">
    <source>
        <dbReference type="EMBL" id="KAK3286290.1"/>
    </source>
</evidence>
<dbReference type="InterPro" id="IPR013083">
    <property type="entry name" value="Znf_RING/FYVE/PHD"/>
</dbReference>
<proteinExistence type="predicted"/>
<dbReference type="InterPro" id="IPR038718">
    <property type="entry name" value="SNF2-like_sf"/>
</dbReference>
<feature type="region of interest" description="Disordered" evidence="6">
    <location>
        <begin position="828"/>
        <end position="848"/>
    </location>
</feature>
<dbReference type="InterPro" id="IPR011011">
    <property type="entry name" value="Znf_FYVE_PHD"/>
</dbReference>
<dbReference type="SMART" id="SM00490">
    <property type="entry name" value="HELICc"/>
    <property type="match status" value="1"/>
</dbReference>
<dbReference type="Gene3D" id="3.30.40.10">
    <property type="entry name" value="Zinc/RING finger domain, C3HC4 (zinc finger)"/>
    <property type="match status" value="2"/>
</dbReference>
<dbReference type="InterPro" id="IPR001650">
    <property type="entry name" value="Helicase_C-like"/>
</dbReference>
<dbReference type="InterPro" id="IPR049730">
    <property type="entry name" value="SNF2/RAD54-like_C"/>
</dbReference>
<evidence type="ECO:0000256" key="3">
    <source>
        <dbReference type="ARBA" id="ARBA00022801"/>
    </source>
</evidence>
<sequence length="1180" mass="131204">MAMRRNWCDICRGDDDLFPCTTCPRKFHSECAKVARVPEPGSGWQCQACNDEADADEFDGRHPHYGMSEQERRKATKQKKETAARVRKVNGAHQLLKSRRGPFLMQQRAKLLPFVTEKQLDRYLAQLPSPAAAHRPGATLRIGPKESYIHAELREYQVGGVNWILQQYGQGVGGILADEMGLGKTVQTLSFLATLKHKGDTPGPHLVITPLAVLQNWVNELKRFTPSLTFCKVQGNMAERDRVLSDPEVLAGEFDVYLTTYETVMNEEAFFTDNFLWHTICIDEGHRIKNENSKLCGALGRIRSPFRLLLTGTPLQNSMHELYALLCYILPEVITDASVFDRGFAVGQEVDRGVLQQARTLLEALMLRRIKADVETNLKAKGAPSPPSPDACLVTATCYGCGVLIEYKVYVPLVPLQRRWYQRMLTREAGTEELLTMNQLMSKLTQLMRVCNHPKQLLFSLDRRRIEAASKLRRAEGSEYAQQKVEAEMSTNQTEHAAAMETELRSLTGEALLLGSGKLALLDRMLLRLQREGSRVLLFSQWTQTLDVLEEYVRHRFGLPSEVYLRLDGSTNRISRELDVRTFNAAGSRIFLYLISTKAGGQGINLATADTVVLYDSCWNPQVDLQAQDRAHRIGQKKQVRIFRFVSEGTAEERVVNRAEQKMFLDAMVVKKQSAEVKAQLDQSLKGAATLKMQDVDINDEGAAIGDMEEDTNLSVKELLSILSHGAENIFRTATDSGALTSAALDQRLESIMGRERRPSGQSAGRGRSRSSRGGKQAKTAGSASAEPSGLNAEPASEDEDVCTAKLQVEGHSTIFDNADSMIAMHETQEGPAGQEEGEPSTAPAAGGGTTHVVCSTSTGFGEQQHETEDMELAPLPPLITDGAAARAARPGVRLYRCGKCGLPKVLECQCKRGGGPKGKVEEDAVVTGSRSRAPPKRFEPPSLAKLVQKKAKVKHDGSCFNCLDGGDVIACGVCPRVYHLKCAGLEVAPKGTFRCPWHMCTVCERNKSNVGGMLFQCVTCPLAYCFDCCPEDFLQRSEPFNDYKQVLERRGYNTQTSLFFTCTECKETPVKAAGIVRPPEFKLKRKAGGEGQPTNEVGEEEEEEEGAEEEQEEDRVEEEEEEEEEEESEEEMLVLSWTSKRKGKRKKRGRLSTWPYATSSTTPTLDRWIFTECRQQGDN</sequence>
<dbReference type="SMART" id="SM00249">
    <property type="entry name" value="PHD"/>
    <property type="match status" value="3"/>
</dbReference>
<feature type="domain" description="Helicase C-terminal" evidence="9">
    <location>
        <begin position="521"/>
        <end position="685"/>
    </location>
</feature>
<dbReference type="GO" id="GO:0008270">
    <property type="term" value="F:zinc ion binding"/>
    <property type="evidence" value="ECO:0007669"/>
    <property type="project" value="UniProtKB-KW"/>
</dbReference>
<feature type="compositionally biased region" description="Basic and acidic residues" evidence="6">
    <location>
        <begin position="69"/>
        <end position="84"/>
    </location>
</feature>
<dbReference type="SUPFAM" id="SSF57903">
    <property type="entry name" value="FYVE/PHD zinc finger"/>
    <property type="match status" value="2"/>
</dbReference>
<organism evidence="10 11">
    <name type="scientific">Cymbomonas tetramitiformis</name>
    <dbReference type="NCBI Taxonomy" id="36881"/>
    <lineage>
        <taxon>Eukaryota</taxon>
        <taxon>Viridiplantae</taxon>
        <taxon>Chlorophyta</taxon>
        <taxon>Pyramimonadophyceae</taxon>
        <taxon>Pyramimonadales</taxon>
        <taxon>Pyramimonadaceae</taxon>
        <taxon>Cymbomonas</taxon>
    </lineage>
</organism>
<dbReference type="InterPro" id="IPR027417">
    <property type="entry name" value="P-loop_NTPase"/>
</dbReference>
<evidence type="ECO:0000259" key="9">
    <source>
        <dbReference type="PROSITE" id="PS51194"/>
    </source>
</evidence>
<dbReference type="PROSITE" id="PS50016">
    <property type="entry name" value="ZF_PHD_2"/>
    <property type="match status" value="1"/>
</dbReference>
<evidence type="ECO:0000259" key="8">
    <source>
        <dbReference type="PROSITE" id="PS51192"/>
    </source>
</evidence>
<evidence type="ECO:0000256" key="1">
    <source>
        <dbReference type="ARBA" id="ARBA00022723"/>
    </source>
</evidence>
<evidence type="ECO:0000313" key="11">
    <source>
        <dbReference type="Proteomes" id="UP001190700"/>
    </source>
</evidence>
<dbReference type="GO" id="GO:0005524">
    <property type="term" value="F:ATP binding"/>
    <property type="evidence" value="ECO:0007669"/>
    <property type="project" value="InterPro"/>
</dbReference>
<name>A0AAE0GY12_9CHLO</name>
<feature type="region of interest" description="Disordered" evidence="6">
    <location>
        <begin position="751"/>
        <end position="802"/>
    </location>
</feature>
<dbReference type="PROSITE" id="PS51194">
    <property type="entry name" value="HELICASE_CTER"/>
    <property type="match status" value="1"/>
</dbReference>
<evidence type="ECO:0000256" key="2">
    <source>
        <dbReference type="ARBA" id="ARBA00022771"/>
    </source>
</evidence>
<dbReference type="PANTHER" id="PTHR10799">
    <property type="entry name" value="SNF2/RAD54 HELICASE FAMILY"/>
    <property type="match status" value="1"/>
</dbReference>
<dbReference type="CDD" id="cd18793">
    <property type="entry name" value="SF2_C_SNF"/>
    <property type="match status" value="1"/>
</dbReference>
<dbReference type="SMART" id="SM00487">
    <property type="entry name" value="DEXDc"/>
    <property type="match status" value="1"/>
</dbReference>
<dbReference type="InterPro" id="IPR001965">
    <property type="entry name" value="Znf_PHD"/>
</dbReference>
<dbReference type="InterPro" id="IPR019786">
    <property type="entry name" value="Zinc_finger_PHD-type_CS"/>
</dbReference>
<dbReference type="GO" id="GO:0016787">
    <property type="term" value="F:hydrolase activity"/>
    <property type="evidence" value="ECO:0007669"/>
    <property type="project" value="UniProtKB-KW"/>
</dbReference>
<keyword evidence="1" id="KW-0479">Metal-binding</keyword>
<dbReference type="InterPro" id="IPR019787">
    <property type="entry name" value="Znf_PHD-finger"/>
</dbReference>
<feature type="domain" description="Helicase ATP-binding" evidence="8">
    <location>
        <begin position="165"/>
        <end position="332"/>
    </location>
</feature>